<protein>
    <submittedName>
        <fullName evidence="2">Uncharacterized protein</fullName>
    </submittedName>
</protein>
<sequence>MQRDVYIANFNAILRLIFFFFQLVRKLSCLLRSARVRRGAAETRLISDVSVDSYW</sequence>
<keyword evidence="1" id="KW-1133">Transmembrane helix</keyword>
<keyword evidence="1" id="KW-0472">Membrane</keyword>
<keyword evidence="1" id="KW-0812">Transmembrane</keyword>
<proteinExistence type="predicted"/>
<reference evidence="2" key="1">
    <citation type="submission" date="2018-02" db="EMBL/GenBank/DDBJ databases">
        <title>Rhizophora mucronata_Transcriptome.</title>
        <authorList>
            <person name="Meera S.P."/>
            <person name="Sreeshan A."/>
            <person name="Augustine A."/>
        </authorList>
    </citation>
    <scope>NUCLEOTIDE SEQUENCE</scope>
    <source>
        <tissue evidence="2">Leaf</tissue>
    </source>
</reference>
<accession>A0A2P2KWN3</accession>
<evidence type="ECO:0000256" key="1">
    <source>
        <dbReference type="SAM" id="Phobius"/>
    </source>
</evidence>
<dbReference type="AlphaFoldDB" id="A0A2P2KWN3"/>
<dbReference type="EMBL" id="GGEC01029619">
    <property type="protein sequence ID" value="MBX10103.1"/>
    <property type="molecule type" value="Transcribed_RNA"/>
</dbReference>
<feature type="transmembrane region" description="Helical" evidence="1">
    <location>
        <begin position="6"/>
        <end position="24"/>
    </location>
</feature>
<organism evidence="2">
    <name type="scientific">Rhizophora mucronata</name>
    <name type="common">Asiatic mangrove</name>
    <dbReference type="NCBI Taxonomy" id="61149"/>
    <lineage>
        <taxon>Eukaryota</taxon>
        <taxon>Viridiplantae</taxon>
        <taxon>Streptophyta</taxon>
        <taxon>Embryophyta</taxon>
        <taxon>Tracheophyta</taxon>
        <taxon>Spermatophyta</taxon>
        <taxon>Magnoliopsida</taxon>
        <taxon>eudicotyledons</taxon>
        <taxon>Gunneridae</taxon>
        <taxon>Pentapetalae</taxon>
        <taxon>rosids</taxon>
        <taxon>fabids</taxon>
        <taxon>Malpighiales</taxon>
        <taxon>Rhizophoraceae</taxon>
        <taxon>Rhizophora</taxon>
    </lineage>
</organism>
<name>A0A2P2KWN3_RHIMU</name>
<evidence type="ECO:0000313" key="2">
    <source>
        <dbReference type="EMBL" id="MBX10103.1"/>
    </source>
</evidence>